<protein>
    <submittedName>
        <fullName evidence="2">NAD(P)-binding domain-containing protein</fullName>
    </submittedName>
</protein>
<dbReference type="PRINTS" id="PR00411">
    <property type="entry name" value="PNDRDTASEI"/>
</dbReference>
<dbReference type="Gene3D" id="3.50.50.60">
    <property type="entry name" value="FAD/NAD(P)-binding domain"/>
    <property type="match status" value="1"/>
</dbReference>
<comment type="caution">
    <text evidence="2">The sequence shown here is derived from an EMBL/GenBank/DDBJ whole genome shotgun (WGS) entry which is preliminary data.</text>
</comment>
<reference evidence="3" key="1">
    <citation type="journal article" date="2019" name="Int. J. Syst. Evol. Microbiol.">
        <title>The Global Catalogue of Microorganisms (GCM) 10K type strain sequencing project: providing services to taxonomists for standard genome sequencing and annotation.</title>
        <authorList>
            <consortium name="The Broad Institute Genomics Platform"/>
            <consortium name="The Broad Institute Genome Sequencing Center for Infectious Disease"/>
            <person name="Wu L."/>
            <person name="Ma J."/>
        </authorList>
    </citation>
    <scope>NUCLEOTIDE SEQUENCE [LARGE SCALE GENOMIC DNA]</scope>
    <source>
        <strain evidence="3">CGMCC 4.1434</strain>
    </source>
</reference>
<dbReference type="PANTHER" id="PTHR43539:SF78">
    <property type="entry name" value="FLAVIN-CONTAINING MONOOXYGENASE"/>
    <property type="match status" value="1"/>
</dbReference>
<evidence type="ECO:0000313" key="2">
    <source>
        <dbReference type="EMBL" id="MFC5591601.1"/>
    </source>
</evidence>
<dbReference type="InterPro" id="IPR050982">
    <property type="entry name" value="Auxin_biosynth/cation_transpt"/>
</dbReference>
<name>A0ABW0TQ81_9BACL</name>
<organism evidence="2 3">
    <name type="scientific">Sporosarcina soli</name>
    <dbReference type="NCBI Taxonomy" id="334736"/>
    <lineage>
        <taxon>Bacteria</taxon>
        <taxon>Bacillati</taxon>
        <taxon>Bacillota</taxon>
        <taxon>Bacilli</taxon>
        <taxon>Bacillales</taxon>
        <taxon>Caryophanaceae</taxon>
        <taxon>Sporosarcina</taxon>
    </lineage>
</organism>
<dbReference type="Proteomes" id="UP001596109">
    <property type="component" value="Unassembled WGS sequence"/>
</dbReference>
<dbReference type="SUPFAM" id="SSF51905">
    <property type="entry name" value="FAD/NAD(P)-binding domain"/>
    <property type="match status" value="1"/>
</dbReference>
<evidence type="ECO:0000256" key="1">
    <source>
        <dbReference type="ARBA" id="ARBA00023002"/>
    </source>
</evidence>
<keyword evidence="1" id="KW-0560">Oxidoreductase</keyword>
<keyword evidence="3" id="KW-1185">Reference proteome</keyword>
<dbReference type="PANTHER" id="PTHR43539">
    <property type="entry name" value="FLAVIN-BINDING MONOOXYGENASE-LIKE PROTEIN (AFU_ORTHOLOGUE AFUA_4G09220)"/>
    <property type="match status" value="1"/>
</dbReference>
<dbReference type="RefSeq" id="WP_381439587.1">
    <property type="nucleotide sequence ID" value="NZ_JBHSNO010000016.1"/>
</dbReference>
<dbReference type="PRINTS" id="PR00368">
    <property type="entry name" value="FADPNR"/>
</dbReference>
<dbReference type="EMBL" id="JBHSNO010000016">
    <property type="protein sequence ID" value="MFC5591601.1"/>
    <property type="molecule type" value="Genomic_DNA"/>
</dbReference>
<evidence type="ECO:0000313" key="3">
    <source>
        <dbReference type="Proteomes" id="UP001596109"/>
    </source>
</evidence>
<dbReference type="InterPro" id="IPR036188">
    <property type="entry name" value="FAD/NAD-bd_sf"/>
</dbReference>
<accession>A0ABW0TQ81</accession>
<gene>
    <name evidence="2" type="ORF">ACFPRA_22200</name>
</gene>
<sequence length="461" mass="50822">MKQQSKFQITNGNCCSSAIVPLHIELNKKETSSLPVVVIGAGPIGLAAAAHLAKAGEKFIVLEAGTCVGNYIHQWGHVRLFSPWQYNVDKVARELLEKHGWDAPSPDEIPTGKELVEGYLEPVANLPEIQPYIHLNSKVLSVSKKGLDKMKSANRENVPFVLYVRQNGLIEQIEAKAIIDATGTWGQPNPINADGVWTENEKSLQSHIHYGIPDINGNDRDKYLGKRIAVIGSGHSAINTILELSQLNESNSDKKIVWILRKNNVEEAYGGEEKDALQARGELGLKIHQLVDSGQVEAYTPYRVQKVLMEDEALKIVGDLRGESVSIQGVDEVIVNTGSRPDFSFLNEIRLHIESATESVEALAPLIDPNLHSCGTVRPHGEIELRQPEENFYIVGMKSYGRAPTFLMATGYEQVRSIVAYLTGDYESAKKVELDLPETGVCSVNLTPTKQEKSCCNTTFC</sequence>
<dbReference type="Pfam" id="PF13738">
    <property type="entry name" value="Pyr_redox_3"/>
    <property type="match status" value="1"/>
</dbReference>
<proteinExistence type="predicted"/>